<feature type="chain" id="PRO_5038461017" evidence="1">
    <location>
        <begin position="24"/>
        <end position="180"/>
    </location>
</feature>
<evidence type="ECO:0000313" key="3">
    <source>
        <dbReference type="Proteomes" id="UP000561326"/>
    </source>
</evidence>
<keyword evidence="1" id="KW-0732">Signal</keyword>
<dbReference type="RefSeq" id="WP_168974716.1">
    <property type="nucleotide sequence ID" value="NZ_JABAGO010000006.1"/>
</dbReference>
<sequence>MRKVAKVGLSCLLALTVAAPVVAIPGAIEAAPKKATTKKSYTAAERAYIKYQSETLYKLRTQTEDLMNFIEKFDEYEEEQFVMLFMNKLDAWDKTLKQTTKYRPQDVPGTLKKAHGFFTEARKHNLTAYQLINKAFMGEEDLSDAQIDKEMEKFFKEYVLFKGKAASFNEEINRLNKSYQ</sequence>
<proteinExistence type="predicted"/>
<protein>
    <submittedName>
        <fullName evidence="2">Uncharacterized protein</fullName>
    </submittedName>
</protein>
<comment type="caution">
    <text evidence="2">The sequence shown here is derived from an EMBL/GenBank/DDBJ whole genome shotgun (WGS) entry which is preliminary data.</text>
</comment>
<accession>A0A848CRU6</accession>
<dbReference type="AlphaFoldDB" id="A0A848CRU6"/>
<reference evidence="2 3" key="1">
    <citation type="submission" date="2020-04" db="EMBL/GenBank/DDBJ databases">
        <authorList>
            <person name="Hitch T.C.A."/>
            <person name="Wylensek D."/>
            <person name="Clavel T."/>
        </authorList>
    </citation>
    <scope>NUCLEOTIDE SEQUENCE [LARGE SCALE GENOMIC DNA]</scope>
    <source>
        <strain evidence="2 3">WB01_D5_05</strain>
    </source>
</reference>
<gene>
    <name evidence="2" type="ORF">HF838_05435</name>
</gene>
<name>A0A848CRU6_ANEAE</name>
<evidence type="ECO:0000313" key="2">
    <source>
        <dbReference type="EMBL" id="NME97701.1"/>
    </source>
</evidence>
<dbReference type="EMBL" id="JABAGO010000006">
    <property type="protein sequence ID" value="NME97701.1"/>
    <property type="molecule type" value="Genomic_DNA"/>
</dbReference>
<evidence type="ECO:0000256" key="1">
    <source>
        <dbReference type="SAM" id="SignalP"/>
    </source>
</evidence>
<organism evidence="2 3">
    <name type="scientific">Aneurinibacillus aneurinilyticus</name>
    <name type="common">Bacillus aneurinolyticus</name>
    <dbReference type="NCBI Taxonomy" id="1391"/>
    <lineage>
        <taxon>Bacteria</taxon>
        <taxon>Bacillati</taxon>
        <taxon>Bacillota</taxon>
        <taxon>Bacilli</taxon>
        <taxon>Bacillales</taxon>
        <taxon>Paenibacillaceae</taxon>
        <taxon>Aneurinibacillus group</taxon>
        <taxon>Aneurinibacillus</taxon>
    </lineage>
</organism>
<feature type="signal peptide" evidence="1">
    <location>
        <begin position="1"/>
        <end position="23"/>
    </location>
</feature>
<dbReference type="Proteomes" id="UP000561326">
    <property type="component" value="Unassembled WGS sequence"/>
</dbReference>